<keyword evidence="1" id="KW-1133">Transmembrane helix</keyword>
<evidence type="ECO:0000313" key="2">
    <source>
        <dbReference type="EMBL" id="ACN31365.1"/>
    </source>
</evidence>
<keyword evidence="1" id="KW-0812">Transmembrane</keyword>
<organism evidence="2">
    <name type="scientific">Zea mays</name>
    <name type="common">Maize</name>
    <dbReference type="NCBI Taxonomy" id="4577"/>
    <lineage>
        <taxon>Eukaryota</taxon>
        <taxon>Viridiplantae</taxon>
        <taxon>Streptophyta</taxon>
        <taxon>Embryophyta</taxon>
        <taxon>Tracheophyta</taxon>
        <taxon>Spermatophyta</taxon>
        <taxon>Magnoliopsida</taxon>
        <taxon>Liliopsida</taxon>
        <taxon>Poales</taxon>
        <taxon>Poaceae</taxon>
        <taxon>PACMAD clade</taxon>
        <taxon>Panicoideae</taxon>
        <taxon>Andropogonodae</taxon>
        <taxon>Andropogoneae</taxon>
        <taxon>Tripsacinae</taxon>
        <taxon>Zea</taxon>
    </lineage>
</organism>
<reference evidence="2" key="1">
    <citation type="journal article" date="2009" name="PLoS Genet.">
        <title>Sequencing, mapping, and analysis of 27,455 maize full-length cDNAs.</title>
        <authorList>
            <person name="Soderlund C."/>
            <person name="Descour A."/>
            <person name="Kudrna D."/>
            <person name="Bomhoff M."/>
            <person name="Boyd L."/>
            <person name="Currie J."/>
            <person name="Angelova A."/>
            <person name="Collura K."/>
            <person name="Wissotski M."/>
            <person name="Ashley E."/>
            <person name="Morrow D."/>
            <person name="Fernandes J."/>
            <person name="Walbot V."/>
            <person name="Yu Y."/>
        </authorList>
    </citation>
    <scope>NUCLEOTIDE SEQUENCE</scope>
    <source>
        <strain evidence="2">B73</strain>
    </source>
</reference>
<accession>C0PB20</accession>
<name>C0PB20_MAIZE</name>
<keyword evidence="1" id="KW-0472">Membrane</keyword>
<dbReference type="AlphaFoldDB" id="C0PB20"/>
<proteinExistence type="evidence at transcript level"/>
<reference evidence="2" key="2">
    <citation type="submission" date="2012-06" db="EMBL/GenBank/DDBJ databases">
        <authorList>
            <person name="Yu Y."/>
            <person name="Currie J."/>
            <person name="Lomeli R."/>
            <person name="Angelova A."/>
            <person name="Collura K."/>
            <person name="Wissotski M."/>
            <person name="Campos D."/>
            <person name="Kudrna D."/>
            <person name="Golser W."/>
            <person name="Ashely E."/>
            <person name="Descour A."/>
            <person name="Fernandes J."/>
            <person name="Soderlund C."/>
            <person name="Walbot V."/>
        </authorList>
    </citation>
    <scope>NUCLEOTIDE SEQUENCE</scope>
    <source>
        <strain evidence="2">B73</strain>
    </source>
</reference>
<dbReference type="EMBL" id="BT065489">
    <property type="protein sequence ID" value="ACN31365.1"/>
    <property type="molecule type" value="mRNA"/>
</dbReference>
<protein>
    <submittedName>
        <fullName evidence="2">Uncharacterized protein</fullName>
    </submittedName>
</protein>
<sequence>MESHSQNLTQNYSYYNAIYEPKVRTSTAGLKQPKKNTRNNQMKSLLAMFSSTFIFRFLVTPILLGKTMTRIPQDNCRNPEYNGNIRPNRTLTHQQLKRARLSVHTQLTTGRAGLASLGCEE</sequence>
<feature type="transmembrane region" description="Helical" evidence="1">
    <location>
        <begin position="44"/>
        <end position="64"/>
    </location>
</feature>
<evidence type="ECO:0000256" key="1">
    <source>
        <dbReference type="SAM" id="Phobius"/>
    </source>
</evidence>